<dbReference type="PROSITE" id="PS50883">
    <property type="entry name" value="EAL"/>
    <property type="match status" value="1"/>
</dbReference>
<keyword evidence="3" id="KW-1185">Reference proteome</keyword>
<gene>
    <name evidence="2" type="ordered locus">Terro_3511</name>
</gene>
<evidence type="ECO:0000313" key="2">
    <source>
        <dbReference type="EMBL" id="AFL89725.1"/>
    </source>
</evidence>
<dbReference type="eggNOG" id="COG2200">
    <property type="taxonomic scope" value="Bacteria"/>
</dbReference>
<organism evidence="2 3">
    <name type="scientific">Terriglobus roseus (strain DSM 18391 / NRRL B-41598 / KBS 63)</name>
    <dbReference type="NCBI Taxonomy" id="926566"/>
    <lineage>
        <taxon>Bacteria</taxon>
        <taxon>Pseudomonadati</taxon>
        <taxon>Acidobacteriota</taxon>
        <taxon>Terriglobia</taxon>
        <taxon>Terriglobales</taxon>
        <taxon>Acidobacteriaceae</taxon>
        <taxon>Terriglobus</taxon>
    </lineage>
</organism>
<dbReference type="CDD" id="cd01948">
    <property type="entry name" value="EAL"/>
    <property type="match status" value="1"/>
</dbReference>
<proteinExistence type="predicted"/>
<dbReference type="InterPro" id="IPR035919">
    <property type="entry name" value="EAL_sf"/>
</dbReference>
<dbReference type="GO" id="GO:0071111">
    <property type="term" value="F:cyclic-guanylate-specific phosphodiesterase activity"/>
    <property type="evidence" value="ECO:0007669"/>
    <property type="project" value="InterPro"/>
</dbReference>
<dbReference type="PANTHER" id="PTHR33121:SF15">
    <property type="entry name" value="BLUE LIGHT- AND TEMPERATURE-REGULATED ANTIREPRESSOR BLUF"/>
    <property type="match status" value="1"/>
</dbReference>
<reference evidence="2 3" key="1">
    <citation type="submission" date="2012-06" db="EMBL/GenBank/DDBJ databases">
        <title>Complete genome of Terriglobus roseus DSM 18391.</title>
        <authorList>
            <consortium name="US DOE Joint Genome Institute (JGI-PGF)"/>
            <person name="Lucas S."/>
            <person name="Copeland A."/>
            <person name="Lapidus A."/>
            <person name="Glavina del Rio T."/>
            <person name="Dalin E."/>
            <person name="Tice H."/>
            <person name="Bruce D."/>
            <person name="Goodwin L."/>
            <person name="Pitluck S."/>
            <person name="Peters L."/>
            <person name="Mikhailova N."/>
            <person name="Munk A.C.C."/>
            <person name="Kyrpides N."/>
            <person name="Mavromatis K."/>
            <person name="Ivanova N."/>
            <person name="Brettin T."/>
            <person name="Detter J.C."/>
            <person name="Han C."/>
            <person name="Larimer F."/>
            <person name="Land M."/>
            <person name="Hauser L."/>
            <person name="Markowitz V."/>
            <person name="Cheng J.-F."/>
            <person name="Hugenholtz P."/>
            <person name="Woyke T."/>
            <person name="Wu D."/>
            <person name="Brambilla E."/>
            <person name="Klenk H.-P."/>
            <person name="Eisen J.A."/>
        </authorList>
    </citation>
    <scope>NUCLEOTIDE SEQUENCE [LARGE SCALE GENOMIC DNA]</scope>
    <source>
        <strain evidence="3">DSM 18391 / NRRL B-41598 / KBS 63</strain>
    </source>
</reference>
<accession>I3ZKF7</accession>
<dbReference type="HOGENOM" id="CLU_000445_70_50_0"/>
<evidence type="ECO:0000259" key="1">
    <source>
        <dbReference type="PROSITE" id="PS50883"/>
    </source>
</evidence>
<evidence type="ECO:0000313" key="3">
    <source>
        <dbReference type="Proteomes" id="UP000006056"/>
    </source>
</evidence>
<protein>
    <submittedName>
        <fullName evidence="2">EAL domain-containing protein</fullName>
    </submittedName>
</protein>
<dbReference type="InterPro" id="IPR050706">
    <property type="entry name" value="Cyclic-di-GMP_PDE-like"/>
</dbReference>
<dbReference type="SMART" id="SM00052">
    <property type="entry name" value="EAL"/>
    <property type="match status" value="1"/>
</dbReference>
<dbReference type="Gene3D" id="3.20.20.450">
    <property type="entry name" value="EAL domain"/>
    <property type="match status" value="1"/>
</dbReference>
<dbReference type="AlphaFoldDB" id="I3ZKF7"/>
<sequence>MVYLEVRAANFRPMYGKVAMAEKCGACKNGIQKPMAFSMAFQPIVDIVERRVFAYEALVRGPHGEPSITVLSQVNEQNLYEFDQSCRIQAITLAANLGLVETGACLAINFLPGAVYTPAACIRVTLNAADKVNFPSDRLIFEVSEAEHVTNPAHLQSIADEYCRHGFRMALDDFGAGFANMSLLADLSVDIVKIDMALIRDIHLRPKAQMIVASLAALGKLIRADVVAEGVETVEEYAMVRSCGVRLMQGYLLARPAFEALPTFTLPTVEAPSAISMLPRSSRGLHVIHTAA</sequence>
<dbReference type="Pfam" id="PF00563">
    <property type="entry name" value="EAL"/>
    <property type="match status" value="1"/>
</dbReference>
<dbReference type="SUPFAM" id="SSF141868">
    <property type="entry name" value="EAL domain-like"/>
    <property type="match status" value="1"/>
</dbReference>
<dbReference type="STRING" id="926566.Terro_3511"/>
<feature type="domain" description="EAL" evidence="1">
    <location>
        <begin position="20"/>
        <end position="270"/>
    </location>
</feature>
<dbReference type="PANTHER" id="PTHR33121">
    <property type="entry name" value="CYCLIC DI-GMP PHOSPHODIESTERASE PDEF"/>
    <property type="match status" value="1"/>
</dbReference>
<dbReference type="EMBL" id="CP003379">
    <property type="protein sequence ID" value="AFL89725.1"/>
    <property type="molecule type" value="Genomic_DNA"/>
</dbReference>
<dbReference type="InterPro" id="IPR001633">
    <property type="entry name" value="EAL_dom"/>
</dbReference>
<dbReference type="Proteomes" id="UP000006056">
    <property type="component" value="Chromosome"/>
</dbReference>
<name>I3ZKF7_TERRK</name>
<dbReference type="KEGG" id="trs:Terro_3511"/>